<accession>A0A9W6VPQ0</accession>
<evidence type="ECO:0000313" key="4">
    <source>
        <dbReference type="Proteomes" id="UP001165135"/>
    </source>
</evidence>
<comment type="caution">
    <text evidence="3">The sequence shown here is derived from an EMBL/GenBank/DDBJ whole genome shotgun (WGS) entry which is preliminary data.</text>
</comment>
<feature type="transmembrane region" description="Helical" evidence="2">
    <location>
        <begin position="40"/>
        <end position="58"/>
    </location>
</feature>
<protein>
    <submittedName>
        <fullName evidence="3">Esterase</fullName>
    </submittedName>
</protein>
<feature type="transmembrane region" description="Helical" evidence="2">
    <location>
        <begin position="6"/>
        <end position="28"/>
    </location>
</feature>
<dbReference type="EMBL" id="BSTJ01000002">
    <property type="protein sequence ID" value="GLY73821.1"/>
    <property type="molecule type" value="Genomic_DNA"/>
</dbReference>
<dbReference type="Gene3D" id="3.40.50.1820">
    <property type="entry name" value="alpha/beta hydrolase"/>
    <property type="match status" value="1"/>
</dbReference>
<proteinExistence type="predicted"/>
<keyword evidence="2" id="KW-1133">Transmembrane helix</keyword>
<gene>
    <name evidence="3" type="ORF">Airi01_020880</name>
</gene>
<dbReference type="RefSeq" id="WP_285619377.1">
    <property type="nucleotide sequence ID" value="NZ_BSTJ01000002.1"/>
</dbReference>
<reference evidence="3" key="1">
    <citation type="submission" date="2023-03" db="EMBL/GenBank/DDBJ databases">
        <title>Actinoallomurus iriomotensis NBRC 103681.</title>
        <authorList>
            <person name="Ichikawa N."/>
            <person name="Sato H."/>
            <person name="Tonouchi N."/>
        </authorList>
    </citation>
    <scope>NUCLEOTIDE SEQUENCE</scope>
    <source>
        <strain evidence="3">NBRC 103681</strain>
    </source>
</reference>
<organism evidence="3 4">
    <name type="scientific">Actinoallomurus iriomotensis</name>
    <dbReference type="NCBI Taxonomy" id="478107"/>
    <lineage>
        <taxon>Bacteria</taxon>
        <taxon>Bacillati</taxon>
        <taxon>Actinomycetota</taxon>
        <taxon>Actinomycetes</taxon>
        <taxon>Streptosporangiales</taxon>
        <taxon>Thermomonosporaceae</taxon>
        <taxon>Actinoallomurus</taxon>
    </lineage>
</organism>
<evidence type="ECO:0000256" key="1">
    <source>
        <dbReference type="SAM" id="MobiDB-lite"/>
    </source>
</evidence>
<feature type="region of interest" description="Disordered" evidence="1">
    <location>
        <begin position="79"/>
        <end position="104"/>
    </location>
</feature>
<dbReference type="PANTHER" id="PTHR48098:SF1">
    <property type="entry name" value="DIACYLGLYCEROL ACYLTRANSFERASE_MYCOLYLTRANSFERASE AG85A"/>
    <property type="match status" value="1"/>
</dbReference>
<dbReference type="Pfam" id="PF00756">
    <property type="entry name" value="Esterase"/>
    <property type="match status" value="1"/>
</dbReference>
<sequence length="352" mass="38086">MGLLGWPLLALMLMLAVGCPAACVLLWVRVHGLFALPARVSLVVASQVAAVLAVGVVVNDKYQFFASWSDLIGGQNGTNTPIEQPNYGGPPMAGGPPRNDFRPGPDHTLEATVVGTGSRIRSKIWVWLPPQYRTQPRRRFPVVELFTGYPGTPETWFHAMQGPKKLQKAMNTGAAQPYILVAPTITVQPGHDTECVNVPHGPKVATWLTEDVRRIITSNFRTLPGTDSWGTMGYSTGGFCAAKLPVQYPKLFRAGVSIAGYFSPFTSALARLPGENVPALIRQRHPHVDLLLAASKQDPGTVGSVGTMVKVARPPTLVYTYVVPRGGHNTGVWAAMLPKCFQWLTTELAHGH</sequence>
<dbReference type="PANTHER" id="PTHR48098">
    <property type="entry name" value="ENTEROCHELIN ESTERASE-RELATED"/>
    <property type="match status" value="1"/>
</dbReference>
<dbReference type="InterPro" id="IPR050583">
    <property type="entry name" value="Mycobacterial_A85_antigen"/>
</dbReference>
<dbReference type="SUPFAM" id="SSF53474">
    <property type="entry name" value="alpha/beta-Hydrolases"/>
    <property type="match status" value="1"/>
</dbReference>
<keyword evidence="2" id="KW-0812">Transmembrane</keyword>
<keyword evidence="2" id="KW-0472">Membrane</keyword>
<dbReference type="InterPro" id="IPR029058">
    <property type="entry name" value="AB_hydrolase_fold"/>
</dbReference>
<evidence type="ECO:0000256" key="2">
    <source>
        <dbReference type="SAM" id="Phobius"/>
    </source>
</evidence>
<dbReference type="InterPro" id="IPR000801">
    <property type="entry name" value="Esterase-like"/>
</dbReference>
<evidence type="ECO:0000313" key="3">
    <source>
        <dbReference type="EMBL" id="GLY73821.1"/>
    </source>
</evidence>
<dbReference type="Proteomes" id="UP001165135">
    <property type="component" value="Unassembled WGS sequence"/>
</dbReference>
<dbReference type="GO" id="GO:0016747">
    <property type="term" value="F:acyltransferase activity, transferring groups other than amino-acyl groups"/>
    <property type="evidence" value="ECO:0007669"/>
    <property type="project" value="TreeGrafter"/>
</dbReference>
<name>A0A9W6VPQ0_9ACTN</name>
<dbReference type="AlphaFoldDB" id="A0A9W6VPQ0"/>